<keyword evidence="3" id="KW-1185">Reference proteome</keyword>
<feature type="chain" id="PRO_5007817549" evidence="1">
    <location>
        <begin position="32"/>
        <end position="440"/>
    </location>
</feature>
<gene>
    <name evidence="2" type="ORF">ATSB10_06180</name>
</gene>
<reference evidence="2 3" key="1">
    <citation type="submission" date="2016-02" db="EMBL/GenBank/DDBJ databases">
        <title>Complete genome sequencing and analysis of ATSB10, Dyella thiooxydans isolated from rhizosphere soil of sunflower (Helianthus annuus L.).</title>
        <authorList>
            <person name="Lee Y."/>
            <person name="Hwangbo K."/>
            <person name="Chung H."/>
            <person name="Yoo J."/>
            <person name="Kim K.Y."/>
            <person name="Sa T.M."/>
            <person name="Um Y."/>
            <person name="Madhaiyan M."/>
        </authorList>
    </citation>
    <scope>NUCLEOTIDE SEQUENCE [LARGE SCALE GENOMIC DNA]</scope>
    <source>
        <strain evidence="2 3">ATSB10</strain>
    </source>
</reference>
<dbReference type="PATRIC" id="fig|445710.3.peg.612"/>
<protein>
    <submittedName>
        <fullName evidence="2">Uncharacterized protein</fullName>
    </submittedName>
</protein>
<organism evidence="2 3">
    <name type="scientific">Dyella thiooxydans</name>
    <dbReference type="NCBI Taxonomy" id="445710"/>
    <lineage>
        <taxon>Bacteria</taxon>
        <taxon>Pseudomonadati</taxon>
        <taxon>Pseudomonadota</taxon>
        <taxon>Gammaproteobacteria</taxon>
        <taxon>Lysobacterales</taxon>
        <taxon>Rhodanobacteraceae</taxon>
        <taxon>Dyella</taxon>
    </lineage>
</organism>
<dbReference type="RefSeq" id="WP_236886478.1">
    <property type="nucleotide sequence ID" value="NZ_CP014841.1"/>
</dbReference>
<dbReference type="STRING" id="445710.ATSB10_06180"/>
<keyword evidence="1" id="KW-0732">Signal</keyword>
<sequence length="440" mass="47806">MASGFASRRSRQALAFGLAASALLAAAPAFGTIDPAGAAHVLGEAKAICTRDAGAFWGHSLCGPMLLVDPVDRSVVANRTDGHGVLKRSGAVFTGTLPASVILANTSIEWSGLRWSEILWPVQGDADQRQVMLAHEMFHRIQPMLKMKLVEGDNRHLDTLEGRYLIQLEWRALAAALRAPTTAARRQAIADALLFRRERYRLFPGAATNENDLESNEGIAEYTGTRLGLATPQARIRYALHDLTAFVNAPSFVRSFAYATGPAYGLLLDLADPGWHRRFVPGQRLDRLLGHALHLTPTAFATLKAREAVYDDGTLRASEVKRDEARRVHLAELKTKLVDGPVLVLPLDHSSFQFNPQTLVPLGNLGTVYPTLRLDDDWGVLEVDGDARVDPRAKIATVSAASVDASDLHGHGWKLTLKPGWVVVPGTRKGDLVVKRGGNP</sequence>
<dbReference type="AlphaFoldDB" id="A0A160MZC3"/>
<evidence type="ECO:0000256" key="1">
    <source>
        <dbReference type="SAM" id="SignalP"/>
    </source>
</evidence>
<name>A0A160MZC3_9GAMM</name>
<evidence type="ECO:0000313" key="2">
    <source>
        <dbReference type="EMBL" id="AND68072.1"/>
    </source>
</evidence>
<feature type="signal peptide" evidence="1">
    <location>
        <begin position="1"/>
        <end position="31"/>
    </location>
</feature>
<dbReference type="Proteomes" id="UP000077255">
    <property type="component" value="Chromosome"/>
</dbReference>
<proteinExistence type="predicted"/>
<dbReference type="EMBL" id="CP014841">
    <property type="protein sequence ID" value="AND68072.1"/>
    <property type="molecule type" value="Genomic_DNA"/>
</dbReference>
<evidence type="ECO:0000313" key="3">
    <source>
        <dbReference type="Proteomes" id="UP000077255"/>
    </source>
</evidence>
<accession>A0A160MZC3</accession>
<dbReference type="KEGG" id="dtx:ATSB10_06180"/>